<keyword evidence="11" id="KW-1185">Reference proteome</keyword>
<keyword evidence="4 9" id="KW-0689">Ribosomal protein</keyword>
<gene>
    <name evidence="10" type="primary">Mrps11</name>
    <name evidence="10" type="ORF">PHOROB_LOCUS16128</name>
</gene>
<evidence type="ECO:0000256" key="6">
    <source>
        <dbReference type="ARBA" id="ARBA00023274"/>
    </source>
</evidence>
<evidence type="ECO:0000313" key="11">
    <source>
        <dbReference type="Proteomes" id="UP001152836"/>
    </source>
</evidence>
<dbReference type="SUPFAM" id="SSF53137">
    <property type="entry name" value="Translational machinery components"/>
    <property type="match status" value="1"/>
</dbReference>
<dbReference type="Proteomes" id="UP001152836">
    <property type="component" value="Unassembled WGS sequence"/>
</dbReference>
<evidence type="ECO:0000256" key="8">
    <source>
        <dbReference type="ARBA" id="ARBA00079427"/>
    </source>
</evidence>
<dbReference type="PROSITE" id="PS00054">
    <property type="entry name" value="RIBOSOMAL_S11"/>
    <property type="match status" value="1"/>
</dbReference>
<evidence type="ECO:0000256" key="2">
    <source>
        <dbReference type="ARBA" id="ARBA00006194"/>
    </source>
</evidence>
<evidence type="ECO:0000256" key="4">
    <source>
        <dbReference type="ARBA" id="ARBA00022980"/>
    </source>
</evidence>
<dbReference type="EMBL" id="CALSGD010001609">
    <property type="protein sequence ID" value="CAH7338158.1"/>
    <property type="molecule type" value="Genomic_DNA"/>
</dbReference>
<keyword evidence="6 9" id="KW-0687">Ribonucleoprotein</keyword>
<dbReference type="InterPro" id="IPR001971">
    <property type="entry name" value="Ribosomal_uS11"/>
</dbReference>
<dbReference type="FunFam" id="3.30.420.80:FF:000006">
    <property type="entry name" value="28S ribosomal protein S11, mitochondrial"/>
    <property type="match status" value="1"/>
</dbReference>
<dbReference type="HAMAP" id="MF_01310">
    <property type="entry name" value="Ribosomal_uS11"/>
    <property type="match status" value="1"/>
</dbReference>
<evidence type="ECO:0000313" key="10">
    <source>
        <dbReference type="EMBL" id="CAH7338158.1"/>
    </source>
</evidence>
<dbReference type="AlphaFoldDB" id="A0AAV0A6U0"/>
<dbReference type="Pfam" id="PF00411">
    <property type="entry name" value="Ribosomal_S11"/>
    <property type="match status" value="1"/>
</dbReference>
<dbReference type="GO" id="GO:0006412">
    <property type="term" value="P:translation"/>
    <property type="evidence" value="ECO:0007669"/>
    <property type="project" value="InterPro"/>
</dbReference>
<keyword evidence="3" id="KW-0809">Transit peptide</keyword>
<dbReference type="GeneID" id="127238138"/>
<dbReference type="GO" id="GO:0005743">
    <property type="term" value="C:mitochondrial inner membrane"/>
    <property type="evidence" value="ECO:0007669"/>
    <property type="project" value="UniProtKB-ARBA"/>
</dbReference>
<dbReference type="GO" id="GO:0005763">
    <property type="term" value="C:mitochondrial small ribosomal subunit"/>
    <property type="evidence" value="ECO:0007669"/>
    <property type="project" value="UniProtKB-ARBA"/>
</dbReference>
<dbReference type="Gene3D" id="3.30.420.80">
    <property type="entry name" value="Ribosomal protein S11"/>
    <property type="match status" value="1"/>
</dbReference>
<keyword evidence="5" id="KW-0496">Mitochondrion</keyword>
<organism evidence="10 11">
    <name type="scientific">Phodopus roborovskii</name>
    <name type="common">Roborovski's desert hamster</name>
    <name type="synonym">Cricetulus roborovskii</name>
    <dbReference type="NCBI Taxonomy" id="109678"/>
    <lineage>
        <taxon>Eukaryota</taxon>
        <taxon>Metazoa</taxon>
        <taxon>Chordata</taxon>
        <taxon>Craniata</taxon>
        <taxon>Vertebrata</taxon>
        <taxon>Euteleostomi</taxon>
        <taxon>Mammalia</taxon>
        <taxon>Eutheria</taxon>
        <taxon>Euarchontoglires</taxon>
        <taxon>Glires</taxon>
        <taxon>Rodentia</taxon>
        <taxon>Myomorpha</taxon>
        <taxon>Muroidea</taxon>
        <taxon>Cricetidae</taxon>
        <taxon>Cricetinae</taxon>
        <taxon>Phodopus</taxon>
    </lineage>
</organism>
<proteinExistence type="inferred from homology"/>
<evidence type="ECO:0000256" key="1">
    <source>
        <dbReference type="ARBA" id="ARBA00004173"/>
    </source>
</evidence>
<evidence type="ECO:0000256" key="9">
    <source>
        <dbReference type="RuleBase" id="RU003629"/>
    </source>
</evidence>
<evidence type="ECO:0000256" key="3">
    <source>
        <dbReference type="ARBA" id="ARBA00022946"/>
    </source>
</evidence>
<dbReference type="KEGG" id="prob:127238138"/>
<dbReference type="InterPro" id="IPR018102">
    <property type="entry name" value="Ribosomal_uS11_CS"/>
</dbReference>
<comment type="caution">
    <text evidence="10">The sequence shown here is derived from an EMBL/GenBank/DDBJ whole genome shotgun (WGS) entry which is preliminary data.</text>
</comment>
<sequence length="191" mass="20208">MQVVRNTASWLLRPWAGPGLTRLVATAPAQTIHTGLPRLEDAAAKKEVEKEAAPSRFSIYPPVPGHESSLRWAGMKFEEVPIAHIKATHNNTQIQVVSATNVSLARASCGTEGFRNAKKGTGIAAQTAGIAAAAKATGKGVTHIRVVVKGMGPGRWSAIKGLTMGGLEVISITDNTPVPHNGCRPRKARRL</sequence>
<dbReference type="InterPro" id="IPR036967">
    <property type="entry name" value="Ribosomal_uS11_sf"/>
</dbReference>
<comment type="subcellular location">
    <subcellularLocation>
        <location evidence="1">Mitochondrion</location>
    </subcellularLocation>
</comment>
<name>A0AAV0A6U0_PHORO</name>
<accession>A0AAV0A6U0</accession>
<dbReference type="RefSeq" id="XP_051062554.1">
    <property type="nucleotide sequence ID" value="XM_051206597.1"/>
</dbReference>
<dbReference type="CTD" id="64963"/>
<evidence type="ECO:0000256" key="7">
    <source>
        <dbReference type="ARBA" id="ARBA00070326"/>
    </source>
</evidence>
<comment type="similarity">
    <text evidence="2 9">Belongs to the universal ribosomal protein uS11 family.</text>
</comment>
<reference evidence="10" key="1">
    <citation type="submission" date="2022-06" db="EMBL/GenBank/DDBJ databases">
        <authorList>
            <person name="Andreotti S."/>
            <person name="Wyler E."/>
        </authorList>
    </citation>
    <scope>NUCLEOTIDE SEQUENCE</scope>
</reference>
<dbReference type="PANTHER" id="PTHR11759">
    <property type="entry name" value="40S RIBOSOMAL PROTEIN S14/30S RIBOSOMAL PROTEIN S11"/>
    <property type="match status" value="1"/>
</dbReference>
<protein>
    <recommendedName>
        <fullName evidence="7">Small ribosomal subunit protein uS11m</fullName>
    </recommendedName>
    <alternativeName>
        <fullName evidence="8">28S ribosomal protein S11, mitochondrial</fullName>
    </alternativeName>
</protein>
<dbReference type="NCBIfam" id="NF003698">
    <property type="entry name" value="PRK05309.1"/>
    <property type="match status" value="1"/>
</dbReference>
<dbReference type="GO" id="GO:0003735">
    <property type="term" value="F:structural constituent of ribosome"/>
    <property type="evidence" value="ECO:0007669"/>
    <property type="project" value="InterPro"/>
</dbReference>
<evidence type="ECO:0000256" key="5">
    <source>
        <dbReference type="ARBA" id="ARBA00023128"/>
    </source>
</evidence>